<reference evidence="2" key="1">
    <citation type="submission" date="2018-05" db="EMBL/GenBank/DDBJ databases">
        <authorList>
            <person name="Lanie J.A."/>
            <person name="Ng W.-L."/>
            <person name="Kazmierczak K.M."/>
            <person name="Andrzejewski T.M."/>
            <person name="Davidsen T.M."/>
            <person name="Wayne K.J."/>
            <person name="Tettelin H."/>
            <person name="Glass J.I."/>
            <person name="Rusch D."/>
            <person name="Podicherti R."/>
            <person name="Tsui H.-C.T."/>
            <person name="Winkler M.E."/>
        </authorList>
    </citation>
    <scope>NUCLEOTIDE SEQUENCE</scope>
</reference>
<dbReference type="EMBL" id="UINC01172821">
    <property type="protein sequence ID" value="SVD78098.1"/>
    <property type="molecule type" value="Genomic_DNA"/>
</dbReference>
<gene>
    <name evidence="2" type="ORF">METZ01_LOCUS430952</name>
</gene>
<evidence type="ECO:0000313" key="2">
    <source>
        <dbReference type="EMBL" id="SVD78098.1"/>
    </source>
</evidence>
<dbReference type="AlphaFoldDB" id="A0A382Y6H5"/>
<evidence type="ECO:0000256" key="1">
    <source>
        <dbReference type="SAM" id="MobiDB-lite"/>
    </source>
</evidence>
<organism evidence="2">
    <name type="scientific">marine metagenome</name>
    <dbReference type="NCBI Taxonomy" id="408172"/>
    <lineage>
        <taxon>unclassified sequences</taxon>
        <taxon>metagenomes</taxon>
        <taxon>ecological metagenomes</taxon>
    </lineage>
</organism>
<name>A0A382Y6H5_9ZZZZ</name>
<evidence type="ECO:0008006" key="3">
    <source>
        <dbReference type="Google" id="ProtNLM"/>
    </source>
</evidence>
<accession>A0A382Y6H5</accession>
<feature type="non-terminal residue" evidence="2">
    <location>
        <position position="1"/>
    </location>
</feature>
<feature type="region of interest" description="Disordered" evidence="1">
    <location>
        <begin position="20"/>
        <end position="70"/>
    </location>
</feature>
<feature type="compositionally biased region" description="Low complexity" evidence="1">
    <location>
        <begin position="20"/>
        <end position="29"/>
    </location>
</feature>
<proteinExistence type="predicted"/>
<protein>
    <recommendedName>
        <fullName evidence="3">Molecular chaperone DnaK</fullName>
    </recommendedName>
</protein>
<sequence length="70" mass="6982">PIKAAVDSLTEASHKLAEAMYQQAAEQQGAPGGTPPGGQGPTGPQDAGSSGQTNSDKKEGAVDADYEVVN</sequence>
<feature type="compositionally biased region" description="Gly residues" evidence="1">
    <location>
        <begin position="30"/>
        <end position="41"/>
    </location>
</feature>